<keyword evidence="3" id="KW-1185">Reference proteome</keyword>
<gene>
    <name evidence="2" type="ORF">O181_115580</name>
</gene>
<reference evidence="2" key="1">
    <citation type="submission" date="2021-03" db="EMBL/GenBank/DDBJ databases">
        <title>Draft genome sequence of rust myrtle Austropuccinia psidii MF-1, a brazilian biotype.</title>
        <authorList>
            <person name="Quecine M.C."/>
            <person name="Pachon D.M.R."/>
            <person name="Bonatelli M.L."/>
            <person name="Correr F.H."/>
            <person name="Franceschini L.M."/>
            <person name="Leite T.F."/>
            <person name="Margarido G.R.A."/>
            <person name="Almeida C.A."/>
            <person name="Ferrarezi J.A."/>
            <person name="Labate C.A."/>
        </authorList>
    </citation>
    <scope>NUCLEOTIDE SEQUENCE</scope>
    <source>
        <strain evidence="2">MF-1</strain>
    </source>
</reference>
<dbReference type="Pfam" id="PF07727">
    <property type="entry name" value="RVT_2"/>
    <property type="match status" value="1"/>
</dbReference>
<feature type="domain" description="Reverse transcriptase Ty1/copia-type" evidence="1">
    <location>
        <begin position="144"/>
        <end position="235"/>
    </location>
</feature>
<dbReference type="OrthoDB" id="7691805at2759"/>
<evidence type="ECO:0000313" key="2">
    <source>
        <dbReference type="EMBL" id="MBW0575865.1"/>
    </source>
</evidence>
<evidence type="ECO:0000259" key="1">
    <source>
        <dbReference type="Pfam" id="PF07727"/>
    </source>
</evidence>
<dbReference type="AlphaFoldDB" id="A0A9Q3K6Q6"/>
<dbReference type="InterPro" id="IPR013103">
    <property type="entry name" value="RVT_2"/>
</dbReference>
<comment type="caution">
    <text evidence="2">The sequence shown here is derived from an EMBL/GenBank/DDBJ whole genome shotgun (WGS) entry which is preliminary data.</text>
</comment>
<protein>
    <recommendedName>
        <fullName evidence="1">Reverse transcriptase Ty1/copia-type domain-containing protein</fullName>
    </recommendedName>
</protein>
<accession>A0A9Q3K6Q6</accession>
<name>A0A9Q3K6Q6_9BASI</name>
<sequence length="348" mass="39071">MCNIIRRWSLQWIPKKSESARNMDISFMVNSLSLGNFTKEEDLESQDNISADLLTAKPNVLTPKSFKKAIASPEKLQWEDAIQTELCNMKDMGVYDILPLQKDTHVLGGGWVFVNTPSLFKARYVAWGIQPELCSNRYIHLNETNMDNNICVRPPHRLHVPTGFGCKLGKALYGTTQAGYFWWHCGAERLTTLGYTASNFDKSLNTHKLQKAIIWLHADDIIIAAEDKGLLLQLPNELGTWDGTLSTKTPLPAKYNLVTLPDNIKVTHPMDYIGTLGALSYVATGTRPEILYAVSLLARHTTRPGTEHWKCLQHLLGYMHHKKSLSLCLEAQQGEPQLDVVLDASWGG</sequence>
<proteinExistence type="predicted"/>
<dbReference type="Proteomes" id="UP000765509">
    <property type="component" value="Unassembled WGS sequence"/>
</dbReference>
<organism evidence="2 3">
    <name type="scientific">Austropuccinia psidii MF-1</name>
    <dbReference type="NCBI Taxonomy" id="1389203"/>
    <lineage>
        <taxon>Eukaryota</taxon>
        <taxon>Fungi</taxon>
        <taxon>Dikarya</taxon>
        <taxon>Basidiomycota</taxon>
        <taxon>Pucciniomycotina</taxon>
        <taxon>Pucciniomycetes</taxon>
        <taxon>Pucciniales</taxon>
        <taxon>Sphaerophragmiaceae</taxon>
        <taxon>Austropuccinia</taxon>
    </lineage>
</organism>
<dbReference type="EMBL" id="AVOT02097151">
    <property type="protein sequence ID" value="MBW0575865.1"/>
    <property type="molecule type" value="Genomic_DNA"/>
</dbReference>
<evidence type="ECO:0000313" key="3">
    <source>
        <dbReference type="Proteomes" id="UP000765509"/>
    </source>
</evidence>